<dbReference type="OrthoDB" id="10333at2157"/>
<name>A0A484ID15_9ARCH</name>
<keyword evidence="3" id="KW-1185">Reference proteome</keyword>
<dbReference type="RefSeq" id="WP_134484296.1">
    <property type="nucleotide sequence ID" value="NZ_LR216287.1"/>
</dbReference>
<organism evidence="2 3">
    <name type="scientific">Candidatus Nitrosocosmicus franklandianus</name>
    <dbReference type="NCBI Taxonomy" id="1798806"/>
    <lineage>
        <taxon>Archaea</taxon>
        <taxon>Nitrososphaerota</taxon>
        <taxon>Nitrososphaeria</taxon>
        <taxon>Nitrososphaerales</taxon>
        <taxon>Nitrososphaeraceae</taxon>
        <taxon>Candidatus Nitrosocosmicus</taxon>
    </lineage>
</organism>
<dbReference type="EMBL" id="LR216287">
    <property type="protein sequence ID" value="VFJ14109.1"/>
    <property type="molecule type" value="Genomic_DNA"/>
</dbReference>
<dbReference type="GeneID" id="39421098"/>
<dbReference type="Proteomes" id="UP000294299">
    <property type="component" value="Chromosome NFRAN"/>
</dbReference>
<accession>A0A484ID15</accession>
<protein>
    <submittedName>
        <fullName evidence="2">Uncharacterized protein</fullName>
    </submittedName>
</protein>
<evidence type="ECO:0000313" key="2">
    <source>
        <dbReference type="EMBL" id="VFJ14109.1"/>
    </source>
</evidence>
<feature type="coiled-coil region" evidence="1">
    <location>
        <begin position="19"/>
        <end position="46"/>
    </location>
</feature>
<dbReference type="AlphaFoldDB" id="A0A484ID15"/>
<sequence length="118" mass="13823">MNQLNNMTRLPKSIKSHYFDSLVINLENLRTLLQQYKIENDESEEVCILISRIYNHKVDYLLASCGDDWNKLELFSSPLIIFVQSIGELLGQNNTNISSECKLILYSYTKTLEAWMIW</sequence>
<gene>
    <name evidence="2" type="ORF">NFRAN_1787</name>
</gene>
<dbReference type="KEGG" id="nfn:NFRAN_1787"/>
<keyword evidence="1" id="KW-0175">Coiled coil</keyword>
<evidence type="ECO:0000256" key="1">
    <source>
        <dbReference type="SAM" id="Coils"/>
    </source>
</evidence>
<reference evidence="2 3" key="1">
    <citation type="submission" date="2019-02" db="EMBL/GenBank/DDBJ databases">
        <authorList>
            <person name="Lehtovirta-Morley E L."/>
        </authorList>
    </citation>
    <scope>NUCLEOTIDE SEQUENCE [LARGE SCALE GENOMIC DNA]</scope>
    <source>
        <strain evidence="2">NFRAN1</strain>
    </source>
</reference>
<evidence type="ECO:0000313" key="3">
    <source>
        <dbReference type="Proteomes" id="UP000294299"/>
    </source>
</evidence>
<proteinExistence type="predicted"/>